<comment type="caution">
    <text evidence="3">The sequence shown here is derived from an EMBL/GenBank/DDBJ whole genome shotgun (WGS) entry which is preliminary data.</text>
</comment>
<reference evidence="2 5" key="2">
    <citation type="submission" date="2020-04" db="EMBL/GenBank/DDBJ databases">
        <title>Description of novel Gluconacetobacter.</title>
        <authorList>
            <person name="Sombolestani A."/>
        </authorList>
    </citation>
    <scope>NUCLEOTIDE SEQUENCE [LARGE SCALE GENOMIC DNA]</scope>
    <source>
        <strain evidence="2 5">LMG 1382</strain>
    </source>
</reference>
<dbReference type="GO" id="GO:0005737">
    <property type="term" value="C:cytoplasm"/>
    <property type="evidence" value="ECO:0007669"/>
    <property type="project" value="TreeGrafter"/>
</dbReference>
<dbReference type="GO" id="GO:0004029">
    <property type="term" value="F:aldehyde dehydrogenase (NAD+) activity"/>
    <property type="evidence" value="ECO:0007669"/>
    <property type="project" value="TreeGrafter"/>
</dbReference>
<dbReference type="PANTHER" id="PTHR48079:SF6">
    <property type="entry name" value="NAD(P)-BINDING DOMAIN-CONTAINING PROTEIN-RELATED"/>
    <property type="match status" value="1"/>
</dbReference>
<dbReference type="AlphaFoldDB" id="A0A370GA60"/>
<dbReference type="Pfam" id="PF01370">
    <property type="entry name" value="Epimerase"/>
    <property type="match status" value="1"/>
</dbReference>
<dbReference type="EMBL" id="JABEQI010000001">
    <property type="protein sequence ID" value="MBB2185281.1"/>
    <property type="molecule type" value="Genomic_DNA"/>
</dbReference>
<organism evidence="3 4">
    <name type="scientific">Gluconacetobacter liquefaciens</name>
    <name type="common">Acetobacter liquefaciens</name>
    <dbReference type="NCBI Taxonomy" id="89584"/>
    <lineage>
        <taxon>Bacteria</taxon>
        <taxon>Pseudomonadati</taxon>
        <taxon>Pseudomonadota</taxon>
        <taxon>Alphaproteobacteria</taxon>
        <taxon>Acetobacterales</taxon>
        <taxon>Acetobacteraceae</taxon>
        <taxon>Gluconacetobacter</taxon>
    </lineage>
</organism>
<protein>
    <submittedName>
        <fullName evidence="3">Nucleoside-diphosphate-sugar epimerase</fullName>
    </submittedName>
    <submittedName>
        <fullName evidence="2">SDR family oxidoreductase</fullName>
    </submittedName>
</protein>
<dbReference type="RefSeq" id="WP_114725678.1">
    <property type="nucleotide sequence ID" value="NZ_BJMI01000010.1"/>
</dbReference>
<feature type="domain" description="NAD-dependent epimerase/dehydratase" evidence="1">
    <location>
        <begin position="3"/>
        <end position="213"/>
    </location>
</feature>
<dbReference type="InterPro" id="IPR036291">
    <property type="entry name" value="NAD(P)-bd_dom_sf"/>
</dbReference>
<dbReference type="InterPro" id="IPR051783">
    <property type="entry name" value="NAD(P)-dependent_oxidoreduct"/>
</dbReference>
<evidence type="ECO:0000313" key="4">
    <source>
        <dbReference type="Proteomes" id="UP000254958"/>
    </source>
</evidence>
<dbReference type="SUPFAM" id="SSF51735">
    <property type="entry name" value="NAD(P)-binding Rossmann-fold domains"/>
    <property type="match status" value="1"/>
</dbReference>
<evidence type="ECO:0000313" key="2">
    <source>
        <dbReference type="EMBL" id="MBB2185281.1"/>
    </source>
</evidence>
<dbReference type="PANTHER" id="PTHR48079">
    <property type="entry name" value="PROTEIN YEEZ"/>
    <property type="match status" value="1"/>
</dbReference>
<proteinExistence type="predicted"/>
<sequence>MRVFVTGATGFIGMPTVRDLIAAGHDVLGLARSDEGAHALAAIGAEVRRGALDDLDSLQEGAAMSDAVIHLAFIHDWSNFPASCEADRRAIDAMGSALAGSGKAFLATGGLAGLARPGELATEKDVIPPDFPFPRVSEQTALALVPRGVRASVVRLPQVHDTARQGLITPLIDIFRANGVCAYVGDGSNLWPAAHVRDVARLYRQAIEKAATGVAWHAVAEEGVTMRAIVETLGRRLGLPVRSIALEDAPAFFGPFARFAGFDMRAASLWTRETLGWTPTGPELLTDLEQLEYTRH</sequence>
<dbReference type="EMBL" id="QQAW01000001">
    <property type="protein sequence ID" value="RDI40715.1"/>
    <property type="molecule type" value="Genomic_DNA"/>
</dbReference>
<dbReference type="CDD" id="cd05262">
    <property type="entry name" value="SDR_a7"/>
    <property type="match status" value="1"/>
</dbReference>
<keyword evidence="4" id="KW-1185">Reference proteome</keyword>
<gene>
    <name evidence="3" type="ORF">C7453_101514</name>
    <name evidence="2" type="ORF">HLH32_02550</name>
</gene>
<dbReference type="InterPro" id="IPR001509">
    <property type="entry name" value="Epimerase_deHydtase"/>
</dbReference>
<accession>A0A370GA60</accession>
<dbReference type="OrthoDB" id="9787292at2"/>
<reference evidence="3 4" key="1">
    <citation type="submission" date="2018-07" db="EMBL/GenBank/DDBJ databases">
        <title>Genomic Encyclopedia of Type Strains, Phase IV (KMG-IV): sequencing the most valuable type-strain genomes for metagenomic binning, comparative biology and taxonomic classification.</title>
        <authorList>
            <person name="Goeker M."/>
        </authorList>
    </citation>
    <scope>NUCLEOTIDE SEQUENCE [LARGE SCALE GENOMIC DNA]</scope>
    <source>
        <strain evidence="3 4">DSM 5603</strain>
    </source>
</reference>
<evidence type="ECO:0000313" key="3">
    <source>
        <dbReference type="EMBL" id="RDI40715.1"/>
    </source>
</evidence>
<name>A0A370GA60_GLULI</name>
<dbReference type="Gene3D" id="3.40.50.720">
    <property type="entry name" value="NAD(P)-binding Rossmann-like Domain"/>
    <property type="match status" value="1"/>
</dbReference>
<evidence type="ECO:0000259" key="1">
    <source>
        <dbReference type="Pfam" id="PF01370"/>
    </source>
</evidence>
<dbReference type="Proteomes" id="UP000562982">
    <property type="component" value="Unassembled WGS sequence"/>
</dbReference>
<evidence type="ECO:0000313" key="5">
    <source>
        <dbReference type="Proteomes" id="UP000562982"/>
    </source>
</evidence>
<dbReference type="Proteomes" id="UP000254958">
    <property type="component" value="Unassembled WGS sequence"/>
</dbReference>